<dbReference type="InterPro" id="IPR003593">
    <property type="entry name" value="AAA+_ATPase"/>
</dbReference>
<evidence type="ECO:0000256" key="3">
    <source>
        <dbReference type="ARBA" id="ARBA00022741"/>
    </source>
</evidence>
<dbReference type="InterPro" id="IPR027417">
    <property type="entry name" value="P-loop_NTPase"/>
</dbReference>
<dbReference type="SMART" id="SM00382">
    <property type="entry name" value="AAA"/>
    <property type="match status" value="1"/>
</dbReference>
<keyword evidence="4 9" id="KW-0067">ATP-binding</keyword>
<name>A0AA35R9R7_GEOBA</name>
<dbReference type="GO" id="GO:0005319">
    <property type="term" value="F:lipid transporter activity"/>
    <property type="evidence" value="ECO:0007669"/>
    <property type="project" value="TreeGrafter"/>
</dbReference>
<evidence type="ECO:0000256" key="4">
    <source>
        <dbReference type="ARBA" id="ARBA00022840"/>
    </source>
</evidence>
<proteinExistence type="predicted"/>
<dbReference type="Pfam" id="PF00005">
    <property type="entry name" value="ABC_tran"/>
    <property type="match status" value="1"/>
</dbReference>
<evidence type="ECO:0000256" key="2">
    <source>
        <dbReference type="ARBA" id="ARBA00022692"/>
    </source>
</evidence>
<evidence type="ECO:0000259" key="8">
    <source>
        <dbReference type="PROSITE" id="PS50893"/>
    </source>
</evidence>
<evidence type="ECO:0000256" key="5">
    <source>
        <dbReference type="ARBA" id="ARBA00022989"/>
    </source>
</evidence>
<gene>
    <name evidence="9" type="ORF">GBAR_LOCUS5220</name>
</gene>
<feature type="transmembrane region" description="Helical" evidence="7">
    <location>
        <begin position="433"/>
        <end position="455"/>
    </location>
</feature>
<dbReference type="SUPFAM" id="SSF52540">
    <property type="entry name" value="P-loop containing nucleoside triphosphate hydrolases"/>
    <property type="match status" value="1"/>
</dbReference>
<dbReference type="GO" id="GO:0005524">
    <property type="term" value="F:ATP binding"/>
    <property type="evidence" value="ECO:0007669"/>
    <property type="project" value="UniProtKB-KW"/>
</dbReference>
<comment type="caution">
    <text evidence="9">The sequence shown here is derived from an EMBL/GenBank/DDBJ whole genome shotgun (WGS) entry which is preliminary data.</text>
</comment>
<dbReference type="PANTHER" id="PTHR19229:SF250">
    <property type="entry name" value="ABC TRANSPORTER DOMAIN-CONTAINING PROTEIN-RELATED"/>
    <property type="match status" value="1"/>
</dbReference>
<feature type="transmembrane region" description="Helical" evidence="7">
    <location>
        <begin position="522"/>
        <end position="543"/>
    </location>
</feature>
<dbReference type="PROSITE" id="PS50893">
    <property type="entry name" value="ABC_TRANSPORTER_2"/>
    <property type="match status" value="1"/>
</dbReference>
<dbReference type="InterPro" id="IPR003439">
    <property type="entry name" value="ABC_transporter-like_ATP-bd"/>
</dbReference>
<sequence length="973" mass="108004">MLDKFCASRTVEELDVTCSHINSFPYHHCRHCLSCCESRVTRLPSCTHPLTQPTTYEESQFCPSSPQISLQDLLSNSTSGPLDTHIPYVDELLMRLSHAITAPVFTRRVVGGFVVQRRRDPPYSVCGCSNTQTVCRSFFNSLHECGGDSSRPVYVVPSLIQTGVCPALKSSDRLNSWNGGNRSGVGDSGDVWSGDGVMEGGCEAVEFPHHYEVDGLSADLLQRAGECGCGNVTGGGCECGDCEGGRMVSAHYYQDSEETLSVTVWYNNRPWHMSAAALNAFHNVWLRQATNNSNLRLTINNHPLPRTNLERLTDVQQVNLDGYYVGTTVVFGYSFLVASFVLVLVAERENKAKHLQFVSGATVTSFWLAHLSWDLLNSLLPLSLSVAIFAAAHVEPYSGIALLAIACLLILTCWSSIPIVYSASFLFKNSLVAFGVILVSFFVSCLIFFLITLVISDELIKDTLHYVFLLNPAYTLGIGLNDIYINHFLKEICNFTPLARQSCASNDVRYVDNLFSLDRPGIGILFIYMSVEGLVFFILTLFIEWHFFTREISKLCQTRQSHRKMSFSVTNSLFEMKALEKDSDVEKEARRVAMGQVDNNSAVIIKNLVKVYPRSLDGFKMRPAKTAVEGISVAIPTGECFGLLGVNGAGKTTTFNILIGDTAPTSGTAIISGYNIRTDPRKVRQLIGYCPQFDALIERMTGRELLTMFARLRGIPESLISQAVEAEVARLDLSKHASKQCGKYSGGNKRKLSTAIALIGDPPIILLDEPTTGMDPGTRRYLWDVLTGVTREGRSIILTSHSMEECEALCTRLAIMVNGQFKCLGSIQHLKNRYGSGYLLQAKVRRKLSHSSKEKLTPEKADVLSNSPRISLRRASSSYVHLVPITTNNSDFDTSPLHNFINDTFPGAHLLEEHQGAVTYQLRNEDLRWATVFREIEEHRDSLGIEDYSVSQTTLEQVFINFAKDQTEVEETV</sequence>
<dbReference type="FunFam" id="3.40.50.300:FF:000327">
    <property type="entry name" value="ATP-binding cassette sub-family A member 3"/>
    <property type="match status" value="1"/>
</dbReference>
<feature type="transmembrane region" description="Helical" evidence="7">
    <location>
        <begin position="375"/>
        <end position="394"/>
    </location>
</feature>
<accession>A0AA35R9R7</accession>
<dbReference type="AlphaFoldDB" id="A0AA35R9R7"/>
<keyword evidence="3" id="KW-0547">Nucleotide-binding</keyword>
<dbReference type="Pfam" id="PF23321">
    <property type="entry name" value="R1_ABCA1"/>
    <property type="match status" value="1"/>
</dbReference>
<dbReference type="CDD" id="cd03263">
    <property type="entry name" value="ABC_subfamily_A"/>
    <property type="match status" value="1"/>
</dbReference>
<dbReference type="Pfam" id="PF12698">
    <property type="entry name" value="ABC2_membrane_3"/>
    <property type="match status" value="1"/>
</dbReference>
<feature type="domain" description="ABC transporter" evidence="8">
    <location>
        <begin position="603"/>
        <end position="843"/>
    </location>
</feature>
<dbReference type="Gene3D" id="3.40.50.300">
    <property type="entry name" value="P-loop containing nucleotide triphosphate hydrolases"/>
    <property type="match status" value="1"/>
</dbReference>
<keyword evidence="6 7" id="KW-0472">Membrane</keyword>
<dbReference type="EMBL" id="CASHTH010000779">
    <property type="protein sequence ID" value="CAI8007468.1"/>
    <property type="molecule type" value="Genomic_DNA"/>
</dbReference>
<evidence type="ECO:0000256" key="6">
    <source>
        <dbReference type="ARBA" id="ARBA00023136"/>
    </source>
</evidence>
<evidence type="ECO:0000256" key="7">
    <source>
        <dbReference type="SAM" id="Phobius"/>
    </source>
</evidence>
<comment type="subcellular location">
    <subcellularLocation>
        <location evidence="1">Membrane</location>
        <topology evidence="1">Multi-pass membrane protein</topology>
    </subcellularLocation>
</comment>
<dbReference type="GO" id="GO:0016887">
    <property type="term" value="F:ATP hydrolysis activity"/>
    <property type="evidence" value="ECO:0007669"/>
    <property type="project" value="InterPro"/>
</dbReference>
<reference evidence="9" key="1">
    <citation type="submission" date="2023-03" db="EMBL/GenBank/DDBJ databases">
        <authorList>
            <person name="Steffen K."/>
            <person name="Cardenas P."/>
        </authorList>
    </citation>
    <scope>NUCLEOTIDE SEQUENCE</scope>
</reference>
<organism evidence="9 10">
    <name type="scientific">Geodia barretti</name>
    <name type="common">Barrett's horny sponge</name>
    <dbReference type="NCBI Taxonomy" id="519541"/>
    <lineage>
        <taxon>Eukaryota</taxon>
        <taxon>Metazoa</taxon>
        <taxon>Porifera</taxon>
        <taxon>Demospongiae</taxon>
        <taxon>Heteroscleromorpha</taxon>
        <taxon>Tetractinellida</taxon>
        <taxon>Astrophorina</taxon>
        <taxon>Geodiidae</taxon>
        <taxon>Geodia</taxon>
    </lineage>
</organism>
<evidence type="ECO:0000256" key="1">
    <source>
        <dbReference type="ARBA" id="ARBA00004141"/>
    </source>
</evidence>
<evidence type="ECO:0000313" key="9">
    <source>
        <dbReference type="EMBL" id="CAI8007468.1"/>
    </source>
</evidence>
<feature type="transmembrane region" description="Helical" evidence="7">
    <location>
        <begin position="323"/>
        <end position="346"/>
    </location>
</feature>
<keyword evidence="10" id="KW-1185">Reference proteome</keyword>
<dbReference type="GO" id="GO:0140359">
    <property type="term" value="F:ABC-type transporter activity"/>
    <property type="evidence" value="ECO:0007669"/>
    <property type="project" value="InterPro"/>
</dbReference>
<dbReference type="Proteomes" id="UP001174909">
    <property type="component" value="Unassembled WGS sequence"/>
</dbReference>
<dbReference type="InterPro" id="IPR056264">
    <property type="entry name" value="R2_ABCA1-4-like"/>
</dbReference>
<dbReference type="PANTHER" id="PTHR19229">
    <property type="entry name" value="ATP-BINDING CASSETTE TRANSPORTER SUBFAMILY A ABCA"/>
    <property type="match status" value="1"/>
</dbReference>
<keyword evidence="5 7" id="KW-1133">Transmembrane helix</keyword>
<protein>
    <submittedName>
        <fullName evidence="9">ATP-binding cassette sub-family A member 3</fullName>
    </submittedName>
</protein>
<dbReference type="InterPro" id="IPR013525">
    <property type="entry name" value="ABC2_TM"/>
</dbReference>
<evidence type="ECO:0000313" key="10">
    <source>
        <dbReference type="Proteomes" id="UP001174909"/>
    </source>
</evidence>
<dbReference type="InterPro" id="IPR026082">
    <property type="entry name" value="ABCA"/>
</dbReference>
<dbReference type="GO" id="GO:0016020">
    <property type="term" value="C:membrane"/>
    <property type="evidence" value="ECO:0007669"/>
    <property type="project" value="UniProtKB-SubCell"/>
</dbReference>
<keyword evidence="2 7" id="KW-0812">Transmembrane</keyword>
<feature type="transmembrane region" description="Helical" evidence="7">
    <location>
        <begin position="400"/>
        <end position="421"/>
    </location>
</feature>